<dbReference type="AlphaFoldDB" id="A0A6G1DC25"/>
<feature type="region of interest" description="Disordered" evidence="1">
    <location>
        <begin position="1"/>
        <end position="30"/>
    </location>
</feature>
<keyword evidence="3" id="KW-1185">Reference proteome</keyword>
<feature type="compositionally biased region" description="Gly residues" evidence="1">
    <location>
        <begin position="1"/>
        <end position="10"/>
    </location>
</feature>
<evidence type="ECO:0000313" key="2">
    <source>
        <dbReference type="EMBL" id="KAF0909951.1"/>
    </source>
</evidence>
<reference evidence="2 3" key="1">
    <citation type="submission" date="2019-11" db="EMBL/GenBank/DDBJ databases">
        <title>Whole genome sequence of Oryza granulata.</title>
        <authorList>
            <person name="Li W."/>
        </authorList>
    </citation>
    <scope>NUCLEOTIDE SEQUENCE [LARGE SCALE GENOMIC DNA]</scope>
    <source>
        <strain evidence="3">cv. Menghai</strain>
        <tissue evidence="2">Leaf</tissue>
    </source>
</reference>
<evidence type="ECO:0000256" key="1">
    <source>
        <dbReference type="SAM" id="MobiDB-lite"/>
    </source>
</evidence>
<proteinExistence type="predicted"/>
<comment type="caution">
    <text evidence="2">The sequence shown here is derived from an EMBL/GenBank/DDBJ whole genome shotgun (WGS) entry which is preliminary data.</text>
</comment>
<name>A0A6G1DC25_9ORYZ</name>
<organism evidence="2 3">
    <name type="scientific">Oryza meyeriana var. granulata</name>
    <dbReference type="NCBI Taxonomy" id="110450"/>
    <lineage>
        <taxon>Eukaryota</taxon>
        <taxon>Viridiplantae</taxon>
        <taxon>Streptophyta</taxon>
        <taxon>Embryophyta</taxon>
        <taxon>Tracheophyta</taxon>
        <taxon>Spermatophyta</taxon>
        <taxon>Magnoliopsida</taxon>
        <taxon>Liliopsida</taxon>
        <taxon>Poales</taxon>
        <taxon>Poaceae</taxon>
        <taxon>BOP clade</taxon>
        <taxon>Oryzoideae</taxon>
        <taxon>Oryzeae</taxon>
        <taxon>Oryzinae</taxon>
        <taxon>Oryza</taxon>
        <taxon>Oryza meyeriana</taxon>
    </lineage>
</organism>
<gene>
    <name evidence="2" type="ORF">E2562_001205</name>
</gene>
<evidence type="ECO:0000313" key="3">
    <source>
        <dbReference type="Proteomes" id="UP000479710"/>
    </source>
</evidence>
<protein>
    <submittedName>
        <fullName evidence="2">Uncharacterized protein</fullName>
    </submittedName>
</protein>
<dbReference type="EMBL" id="SPHZ02000006">
    <property type="protein sequence ID" value="KAF0909951.1"/>
    <property type="molecule type" value="Genomic_DNA"/>
</dbReference>
<feature type="compositionally biased region" description="Basic and acidic residues" evidence="1">
    <location>
        <begin position="13"/>
        <end position="25"/>
    </location>
</feature>
<dbReference type="Proteomes" id="UP000479710">
    <property type="component" value="Unassembled WGS sequence"/>
</dbReference>
<accession>A0A6G1DC25</accession>
<sequence>MRGDNGGGGCARSDGEATRGRRGGDDETETRTWTWYNVRGEARGAHLEESRIRGAFAAVHPVYRAKFWAGGVFRALELPPRSRKVSADCA</sequence>